<accession>A6JXY1</accession>
<name>A6JXY1_RAT</name>
<proteinExistence type="predicted"/>
<evidence type="ECO:0000313" key="2">
    <source>
        <dbReference type="Proteomes" id="UP000234681"/>
    </source>
</evidence>
<gene>
    <name evidence="1" type="ORF">rCG_39049</name>
</gene>
<sequence length="9" mass="1236">MLKIYRHFQ</sequence>
<dbReference type="EMBL" id="CH474006">
    <property type="protein sequence ID" value="EDL87259.1"/>
    <property type="molecule type" value="Genomic_DNA"/>
</dbReference>
<organism evidence="1 2">
    <name type="scientific">Rattus norvegicus</name>
    <name type="common">Rat</name>
    <dbReference type="NCBI Taxonomy" id="10116"/>
    <lineage>
        <taxon>Eukaryota</taxon>
        <taxon>Metazoa</taxon>
        <taxon>Chordata</taxon>
        <taxon>Craniata</taxon>
        <taxon>Vertebrata</taxon>
        <taxon>Euteleostomi</taxon>
        <taxon>Mammalia</taxon>
        <taxon>Eutheria</taxon>
        <taxon>Euarchontoglires</taxon>
        <taxon>Glires</taxon>
        <taxon>Rodentia</taxon>
        <taxon>Myomorpha</taxon>
        <taxon>Muroidea</taxon>
        <taxon>Muridae</taxon>
        <taxon>Murinae</taxon>
        <taxon>Rattus</taxon>
    </lineage>
</organism>
<evidence type="ECO:0000313" key="1">
    <source>
        <dbReference type="EMBL" id="EDL87259.1"/>
    </source>
</evidence>
<reference evidence="2" key="1">
    <citation type="submission" date="2005-09" db="EMBL/GenBank/DDBJ databases">
        <authorList>
            <person name="Mural R.J."/>
            <person name="Li P.W."/>
            <person name="Adams M.D."/>
            <person name="Amanatides P.G."/>
            <person name="Baden-Tillson H."/>
            <person name="Barnstead M."/>
            <person name="Chin S.H."/>
            <person name="Dew I."/>
            <person name="Evans C.A."/>
            <person name="Ferriera S."/>
            <person name="Flanigan M."/>
            <person name="Fosler C."/>
            <person name="Glodek A."/>
            <person name="Gu Z."/>
            <person name="Holt R.A."/>
            <person name="Jennings D."/>
            <person name="Kraft C.L."/>
            <person name="Lu F."/>
            <person name="Nguyen T."/>
            <person name="Nusskern D.R."/>
            <person name="Pfannkoch C.M."/>
            <person name="Sitter C."/>
            <person name="Sutton G.G."/>
            <person name="Venter J.C."/>
            <person name="Wang Z."/>
            <person name="Woodage T."/>
            <person name="Zheng X.H."/>
            <person name="Zhong F."/>
        </authorList>
    </citation>
    <scope>NUCLEOTIDE SEQUENCE [LARGE SCALE GENOMIC DNA]</scope>
    <source>
        <strain>BN</strain>
        <strain evidence="2">Sprague-Dawley</strain>
    </source>
</reference>
<protein>
    <submittedName>
        <fullName evidence="1">RCG39049</fullName>
    </submittedName>
</protein>
<dbReference type="Proteomes" id="UP000234681">
    <property type="component" value="Chromosome 19"/>
</dbReference>